<comment type="caution">
    <text evidence="1">The sequence shown here is derived from an EMBL/GenBank/DDBJ whole genome shotgun (WGS) entry which is preliminary data.</text>
</comment>
<gene>
    <name evidence="1" type="ORF">QFC22_000363</name>
</gene>
<accession>A0ACC2XP44</accession>
<sequence length="407" mass="42824">MSDQHSRMSLGMPQKRAAPSGGFPASPVPSKLRNTPRTGRRAQNNIDVRSGGSRLFSMTESVGTNRRASVATDHTARGQQAAAAAAAGRNGLARGAVLGKDKVHSVLATGDVPVEVWNALQSFADAEEDITTTSAFVDPLIGWTALTTSSSTYVWNHAKRTTSASPTCYTFPHDKPSRRSSSGGVPLTALVSHANTSTTGNEPGLLLVYPTSGIVVFWDRVGMGLMGGAAKGKGKGRAEISVELGKGEVVNGLEKLERDTYLMSTSYTRVVRLSLSQTSGNPSILVKPFEISTRKVFIATSSTPFLFPSASASGSSSGKGIIGIAVGEAISPSKGLVKGMTGDAVRDVWLLTGEECQRWSVGVELQKDLAPNKAYPQTDRLTPTILALCAATFPFSTPTNFAKLVHA</sequence>
<keyword evidence="2" id="KW-1185">Reference proteome</keyword>
<evidence type="ECO:0000313" key="1">
    <source>
        <dbReference type="EMBL" id="KAJ9125403.1"/>
    </source>
</evidence>
<reference evidence="1" key="1">
    <citation type="submission" date="2023-04" db="EMBL/GenBank/DDBJ databases">
        <title>Draft Genome sequencing of Naganishia species isolated from polar environments using Oxford Nanopore Technology.</title>
        <authorList>
            <person name="Leo P."/>
            <person name="Venkateswaran K."/>
        </authorList>
    </citation>
    <scope>NUCLEOTIDE SEQUENCE</scope>
    <source>
        <strain evidence="1">MNA-CCFEE 5425</strain>
    </source>
</reference>
<evidence type="ECO:0000313" key="2">
    <source>
        <dbReference type="Proteomes" id="UP001243375"/>
    </source>
</evidence>
<dbReference type="Proteomes" id="UP001243375">
    <property type="component" value="Unassembled WGS sequence"/>
</dbReference>
<name>A0ACC2XP44_9TREE</name>
<organism evidence="1 2">
    <name type="scientific">Naganishia vaughanmartiniae</name>
    <dbReference type="NCBI Taxonomy" id="1424756"/>
    <lineage>
        <taxon>Eukaryota</taxon>
        <taxon>Fungi</taxon>
        <taxon>Dikarya</taxon>
        <taxon>Basidiomycota</taxon>
        <taxon>Agaricomycotina</taxon>
        <taxon>Tremellomycetes</taxon>
        <taxon>Filobasidiales</taxon>
        <taxon>Filobasidiaceae</taxon>
        <taxon>Naganishia</taxon>
    </lineage>
</organism>
<protein>
    <submittedName>
        <fullName evidence="1">Uncharacterized protein</fullName>
    </submittedName>
</protein>
<dbReference type="EMBL" id="JASBWU010000001">
    <property type="protein sequence ID" value="KAJ9125403.1"/>
    <property type="molecule type" value="Genomic_DNA"/>
</dbReference>
<proteinExistence type="predicted"/>